<dbReference type="PANTHER" id="PTHR35176">
    <property type="entry name" value="HEME OXYGENASE HI_0854-RELATED"/>
    <property type="match status" value="1"/>
</dbReference>
<reference evidence="3" key="2">
    <citation type="submission" date="2020-09" db="EMBL/GenBank/DDBJ databases">
        <authorList>
            <person name="Sun Q."/>
            <person name="Ohkuma M."/>
        </authorList>
    </citation>
    <scope>NUCLEOTIDE SEQUENCE</scope>
    <source>
        <strain evidence="3">JCM 4234</strain>
    </source>
</reference>
<evidence type="ECO:0000256" key="1">
    <source>
        <dbReference type="ARBA" id="ARBA00023002"/>
    </source>
</evidence>
<dbReference type="GO" id="GO:0016627">
    <property type="term" value="F:oxidoreductase activity, acting on the CH-CH group of donors"/>
    <property type="evidence" value="ECO:0007669"/>
    <property type="project" value="TreeGrafter"/>
</dbReference>
<name>A0A918LF27_STRGD</name>
<dbReference type="Pfam" id="PF01243">
    <property type="entry name" value="PNPOx_N"/>
    <property type="match status" value="1"/>
</dbReference>
<dbReference type="GO" id="GO:0005829">
    <property type="term" value="C:cytosol"/>
    <property type="evidence" value="ECO:0007669"/>
    <property type="project" value="TreeGrafter"/>
</dbReference>
<dbReference type="SUPFAM" id="SSF50475">
    <property type="entry name" value="FMN-binding split barrel"/>
    <property type="match status" value="1"/>
</dbReference>
<organism evidence="3 4">
    <name type="scientific">Streptomyces griseoviridis</name>
    <dbReference type="NCBI Taxonomy" id="45398"/>
    <lineage>
        <taxon>Bacteria</taxon>
        <taxon>Bacillati</taxon>
        <taxon>Actinomycetota</taxon>
        <taxon>Actinomycetes</taxon>
        <taxon>Kitasatosporales</taxon>
        <taxon>Streptomycetaceae</taxon>
        <taxon>Streptomyces</taxon>
    </lineage>
</organism>
<protein>
    <recommendedName>
        <fullName evidence="2">Pyridoxamine 5'-phosphate oxidase N-terminal domain-containing protein</fullName>
    </recommendedName>
</protein>
<keyword evidence="4" id="KW-1185">Reference proteome</keyword>
<accession>A0A918LF27</accession>
<dbReference type="InterPro" id="IPR012349">
    <property type="entry name" value="Split_barrel_FMN-bd"/>
</dbReference>
<proteinExistence type="predicted"/>
<dbReference type="PANTHER" id="PTHR35176:SF6">
    <property type="entry name" value="HEME OXYGENASE HI_0854-RELATED"/>
    <property type="match status" value="1"/>
</dbReference>
<evidence type="ECO:0000313" key="4">
    <source>
        <dbReference type="Proteomes" id="UP000653493"/>
    </source>
</evidence>
<dbReference type="EMBL" id="BMSL01000008">
    <property type="protein sequence ID" value="GGS41133.1"/>
    <property type="molecule type" value="Genomic_DNA"/>
</dbReference>
<dbReference type="AlphaFoldDB" id="A0A918LF27"/>
<keyword evidence="1" id="KW-0560">Oxidoreductase</keyword>
<evidence type="ECO:0000259" key="2">
    <source>
        <dbReference type="Pfam" id="PF01243"/>
    </source>
</evidence>
<feature type="domain" description="Pyridoxamine 5'-phosphate oxidase N-terminal" evidence="2">
    <location>
        <begin position="26"/>
        <end position="114"/>
    </location>
</feature>
<reference evidence="3" key="1">
    <citation type="journal article" date="2014" name="Int. J. Syst. Evol. Microbiol.">
        <title>Complete genome sequence of Corynebacterium casei LMG S-19264T (=DSM 44701T), isolated from a smear-ripened cheese.</title>
        <authorList>
            <consortium name="US DOE Joint Genome Institute (JGI-PGF)"/>
            <person name="Walter F."/>
            <person name="Albersmeier A."/>
            <person name="Kalinowski J."/>
            <person name="Ruckert C."/>
        </authorList>
    </citation>
    <scope>NUCLEOTIDE SEQUENCE</scope>
    <source>
        <strain evidence="3">JCM 4234</strain>
    </source>
</reference>
<dbReference type="Proteomes" id="UP000653493">
    <property type="component" value="Unassembled WGS sequence"/>
</dbReference>
<dbReference type="InterPro" id="IPR011576">
    <property type="entry name" value="Pyridox_Oxase_N"/>
</dbReference>
<gene>
    <name evidence="3" type="ORF">GCM10010238_33290</name>
</gene>
<sequence>MRADGTVRRRAAQRRRDTPEILVTEKDMWVSTVHPRHGPHQVTLWFRWDGRAAWMCTGAASATARNVRVEPRVRLALPDTFDGVLLQGEAECFPDEDVPAAAAEAFAARFGGDPRAEEGACLCLCLCVVPKSVLAWRGTPEPRGRVVMGDGTRLGRGTAASHP</sequence>
<comment type="caution">
    <text evidence="3">The sequence shown here is derived from an EMBL/GenBank/DDBJ whole genome shotgun (WGS) entry which is preliminary data.</text>
</comment>
<evidence type="ECO:0000313" key="3">
    <source>
        <dbReference type="EMBL" id="GGS41133.1"/>
    </source>
</evidence>
<dbReference type="Gene3D" id="2.30.110.10">
    <property type="entry name" value="Electron Transport, Fmn-binding Protein, Chain A"/>
    <property type="match status" value="1"/>
</dbReference>
<dbReference type="GO" id="GO:0070967">
    <property type="term" value="F:coenzyme F420 binding"/>
    <property type="evidence" value="ECO:0007669"/>
    <property type="project" value="TreeGrafter"/>
</dbReference>
<dbReference type="InterPro" id="IPR052019">
    <property type="entry name" value="F420H2_bilvrd_red/Heme_oxyg"/>
</dbReference>